<dbReference type="PANTHER" id="PTHR33221:SF5">
    <property type="entry name" value="HTH-TYPE TRANSCRIPTIONAL REGULATOR ISCR"/>
    <property type="match status" value="1"/>
</dbReference>
<gene>
    <name evidence="2" type="primary">cymR_40</name>
    <name evidence="2" type="ORF">SDC9_164046</name>
</gene>
<sequence length="150" mass="16329">MRISTKGRYALRLMVDLAVHTEHGGVAPIRSIAERQDLSDKYLEQIISQLSRAGFVKSVRGAQGGYRLARDPATYTVGDILRLMEGDLAPVACGAIKAGEACCGRYDNCATVEVWQKLSDAINSVADSITLADLVQRYHQKCPDVLPPLP</sequence>
<protein>
    <submittedName>
        <fullName evidence="2">HTH-type transcriptional regulator CymR</fullName>
    </submittedName>
</protein>
<evidence type="ECO:0000256" key="1">
    <source>
        <dbReference type="ARBA" id="ARBA00023125"/>
    </source>
</evidence>
<dbReference type="AlphaFoldDB" id="A0A645FQL4"/>
<dbReference type="InterPro" id="IPR000944">
    <property type="entry name" value="Tscrpt_reg_Rrf2"/>
</dbReference>
<dbReference type="PROSITE" id="PS51197">
    <property type="entry name" value="HTH_RRF2_2"/>
    <property type="match status" value="1"/>
</dbReference>
<dbReference type="InterPro" id="IPR036388">
    <property type="entry name" value="WH-like_DNA-bd_sf"/>
</dbReference>
<dbReference type="PANTHER" id="PTHR33221">
    <property type="entry name" value="WINGED HELIX-TURN-HELIX TRANSCRIPTIONAL REGULATOR, RRF2 FAMILY"/>
    <property type="match status" value="1"/>
</dbReference>
<dbReference type="EMBL" id="VSSQ01063700">
    <property type="protein sequence ID" value="MPN16701.1"/>
    <property type="molecule type" value="Genomic_DNA"/>
</dbReference>
<dbReference type="SUPFAM" id="SSF46785">
    <property type="entry name" value="Winged helix' DNA-binding domain"/>
    <property type="match status" value="1"/>
</dbReference>
<dbReference type="GO" id="GO:0003700">
    <property type="term" value="F:DNA-binding transcription factor activity"/>
    <property type="evidence" value="ECO:0007669"/>
    <property type="project" value="TreeGrafter"/>
</dbReference>
<reference evidence="2" key="1">
    <citation type="submission" date="2019-08" db="EMBL/GenBank/DDBJ databases">
        <authorList>
            <person name="Kucharzyk K."/>
            <person name="Murdoch R.W."/>
            <person name="Higgins S."/>
            <person name="Loffler F."/>
        </authorList>
    </citation>
    <scope>NUCLEOTIDE SEQUENCE</scope>
</reference>
<keyword evidence="1" id="KW-0238">DNA-binding</keyword>
<dbReference type="Pfam" id="PF02082">
    <property type="entry name" value="Rrf2"/>
    <property type="match status" value="1"/>
</dbReference>
<name>A0A645FQL4_9ZZZZ</name>
<accession>A0A645FQL4</accession>
<dbReference type="GO" id="GO:0003677">
    <property type="term" value="F:DNA binding"/>
    <property type="evidence" value="ECO:0007669"/>
    <property type="project" value="UniProtKB-KW"/>
</dbReference>
<dbReference type="Gene3D" id="1.10.10.10">
    <property type="entry name" value="Winged helix-like DNA-binding domain superfamily/Winged helix DNA-binding domain"/>
    <property type="match status" value="1"/>
</dbReference>
<comment type="caution">
    <text evidence="2">The sequence shown here is derived from an EMBL/GenBank/DDBJ whole genome shotgun (WGS) entry which is preliminary data.</text>
</comment>
<dbReference type="GO" id="GO:0005829">
    <property type="term" value="C:cytosol"/>
    <property type="evidence" value="ECO:0007669"/>
    <property type="project" value="TreeGrafter"/>
</dbReference>
<dbReference type="InterPro" id="IPR036390">
    <property type="entry name" value="WH_DNA-bd_sf"/>
</dbReference>
<evidence type="ECO:0000313" key="2">
    <source>
        <dbReference type="EMBL" id="MPN16701.1"/>
    </source>
</evidence>
<dbReference type="NCBIfam" id="TIGR00738">
    <property type="entry name" value="rrf2_super"/>
    <property type="match status" value="1"/>
</dbReference>
<proteinExistence type="predicted"/>
<organism evidence="2">
    <name type="scientific">bioreactor metagenome</name>
    <dbReference type="NCBI Taxonomy" id="1076179"/>
    <lineage>
        <taxon>unclassified sequences</taxon>
        <taxon>metagenomes</taxon>
        <taxon>ecological metagenomes</taxon>
    </lineage>
</organism>